<dbReference type="Gene3D" id="3.40.50.12780">
    <property type="entry name" value="N-terminal domain of ligase-like"/>
    <property type="match status" value="1"/>
</dbReference>
<feature type="domain" description="AMP-dependent synthetase/ligase" evidence="3">
    <location>
        <begin position="49"/>
        <end position="359"/>
    </location>
</feature>
<dbReference type="Pfam" id="PF23562">
    <property type="entry name" value="AMP-binding_C_3"/>
    <property type="match status" value="1"/>
</dbReference>
<reference evidence="4" key="2">
    <citation type="journal article" date="2023" name="IMA Fungus">
        <title>Comparative genomic study of the Penicillium genus elucidates a diverse pangenome and 15 lateral gene transfer events.</title>
        <authorList>
            <person name="Petersen C."/>
            <person name="Sorensen T."/>
            <person name="Nielsen M.R."/>
            <person name="Sondergaard T.E."/>
            <person name="Sorensen J.L."/>
            <person name="Fitzpatrick D.A."/>
            <person name="Frisvad J.C."/>
            <person name="Nielsen K.L."/>
        </authorList>
    </citation>
    <scope>NUCLEOTIDE SEQUENCE</scope>
    <source>
        <strain evidence="4">IBT 30069</strain>
    </source>
</reference>
<dbReference type="InterPro" id="IPR051414">
    <property type="entry name" value="Adenylate-forming_Reductase"/>
</dbReference>
<keyword evidence="5" id="KW-1185">Reference proteome</keyword>
<keyword evidence="2" id="KW-0597">Phosphoprotein</keyword>
<evidence type="ECO:0000313" key="5">
    <source>
        <dbReference type="Proteomes" id="UP001149165"/>
    </source>
</evidence>
<keyword evidence="1" id="KW-0596">Phosphopantetheine</keyword>
<dbReference type="InterPro" id="IPR000873">
    <property type="entry name" value="AMP-dep_synth/lig_dom"/>
</dbReference>
<proteinExistence type="predicted"/>
<evidence type="ECO:0000256" key="1">
    <source>
        <dbReference type="ARBA" id="ARBA00022450"/>
    </source>
</evidence>
<sequence>MVSLVFEEGPRAPKPALSKKQLMPHIVDGMARARPQAVYAEYPTNPDSYADGFSKLTYGAFANVINGLAWWIEDNLGPGNDFETLVYFGPNDFRQNALVLAASKAGYKLLLCSPRNTLAGYKVLFDALDVRTVLAAGPPYVPIVDTIMIEYQLRLLPIVSTSELIGTKFPHYPYDKKFISAYNEPLLVLHTSGTTALPKPIIITHDWVSSWAQALHQEVPPGTESLDVLHQGNRVLVMMPPFHAGNLMPTLFDAVHNQSTVIFPLPGGILSPDHFQEHFIGCVRGAHPDIALVPAGFIHAIGKDPELLNIAGKYLEYMFYTGGDVADTYGNALAQRVKLFNVNGSTELASYAALRPGGPWDRTIWKYIMPHPNSGIDWRCHSWDGGDAKYEAVIIRNPDPRDIQPIFSAFPDLHEYHSGDLFSPHPSIPGLWKYRGRADDCFVLVTGSNINPLSMEEHVGAHPEVKGALMLGQRRPRPGLLIELEDEILAEEAMAIEDDNRRLALIEKIWPAIERGNMEYYDLARVTKDRIIFTFPDRPMRRTPKGTVKRRPTLDLYQPEVNKLYGSI</sequence>
<organism evidence="4 5">
    <name type="scientific">Penicillium angulare</name>
    <dbReference type="NCBI Taxonomy" id="116970"/>
    <lineage>
        <taxon>Eukaryota</taxon>
        <taxon>Fungi</taxon>
        <taxon>Dikarya</taxon>
        <taxon>Ascomycota</taxon>
        <taxon>Pezizomycotina</taxon>
        <taxon>Eurotiomycetes</taxon>
        <taxon>Eurotiomycetidae</taxon>
        <taxon>Eurotiales</taxon>
        <taxon>Aspergillaceae</taxon>
        <taxon>Penicillium</taxon>
    </lineage>
</organism>
<dbReference type="Pfam" id="PF00501">
    <property type="entry name" value="AMP-binding"/>
    <property type="match status" value="1"/>
</dbReference>
<name>A0A9W9G7W9_9EURO</name>
<gene>
    <name evidence="4" type="ORF">N7456_002290</name>
</gene>
<dbReference type="OrthoDB" id="429813at2759"/>
<evidence type="ECO:0000256" key="2">
    <source>
        <dbReference type="ARBA" id="ARBA00022553"/>
    </source>
</evidence>
<dbReference type="SUPFAM" id="SSF56801">
    <property type="entry name" value="Acetyl-CoA synthetase-like"/>
    <property type="match status" value="1"/>
</dbReference>
<comment type="caution">
    <text evidence="4">The sequence shown here is derived from an EMBL/GenBank/DDBJ whole genome shotgun (WGS) entry which is preliminary data.</text>
</comment>
<protein>
    <submittedName>
        <fullName evidence="4">Acetyl-CoA synthetase-like protein</fullName>
    </submittedName>
</protein>
<dbReference type="InterPro" id="IPR042099">
    <property type="entry name" value="ANL_N_sf"/>
</dbReference>
<dbReference type="PANTHER" id="PTHR43439">
    <property type="entry name" value="PHENYLACETATE-COENZYME A LIGASE"/>
    <property type="match status" value="1"/>
</dbReference>
<dbReference type="Proteomes" id="UP001149165">
    <property type="component" value="Unassembled WGS sequence"/>
</dbReference>
<evidence type="ECO:0000259" key="3">
    <source>
        <dbReference type="Pfam" id="PF00501"/>
    </source>
</evidence>
<dbReference type="EMBL" id="JAPQKH010000002">
    <property type="protein sequence ID" value="KAJ5113756.1"/>
    <property type="molecule type" value="Genomic_DNA"/>
</dbReference>
<reference evidence="4" key="1">
    <citation type="submission" date="2022-11" db="EMBL/GenBank/DDBJ databases">
        <authorList>
            <person name="Petersen C."/>
        </authorList>
    </citation>
    <scope>NUCLEOTIDE SEQUENCE</scope>
    <source>
        <strain evidence="4">IBT 30069</strain>
    </source>
</reference>
<accession>A0A9W9G7W9</accession>
<dbReference type="PANTHER" id="PTHR43439:SF2">
    <property type="entry name" value="ENZYME, PUTATIVE (JCVI)-RELATED"/>
    <property type="match status" value="1"/>
</dbReference>
<evidence type="ECO:0000313" key="4">
    <source>
        <dbReference type="EMBL" id="KAJ5113756.1"/>
    </source>
</evidence>
<dbReference type="AlphaFoldDB" id="A0A9W9G7W9"/>